<feature type="transmembrane region" description="Helical" evidence="1">
    <location>
        <begin position="20"/>
        <end position="41"/>
    </location>
</feature>
<keyword evidence="1" id="KW-0472">Membrane</keyword>
<reference evidence="2 3" key="1">
    <citation type="journal article" date="2017" name="Int. J. Syst. Evol. Microbiol.">
        <title>Photobacterium alginatilyticum sp. nov., a marine bacterium isolated from bottom seawater.</title>
        <authorList>
            <person name="Wang X."/>
            <person name="Wang Y."/>
            <person name="Yang X."/>
            <person name="Sun H."/>
            <person name="Li B."/>
            <person name="Zhang X.H."/>
        </authorList>
    </citation>
    <scope>NUCLEOTIDE SEQUENCE [LARGE SCALE GENOMIC DNA]</scope>
    <source>
        <strain evidence="2 3">P03D4</strain>
    </source>
</reference>
<evidence type="ECO:0000256" key="1">
    <source>
        <dbReference type="SAM" id="Phobius"/>
    </source>
</evidence>
<sequence>MGSWLSGLDFWGLGSFSDVNWLEMLIPAVISCFVSLFAYSWKLAANSRKKELNNILGSYYGYYINPSKPSEVISIDINIYRSFLSRSVKTTITYPGSSVIHKGYLENRNGIIYFYAISEDEQYKDHLIFKNPVNSEAKVLVGVWASVTHHPIPCCGMQILSREKLTDQTVRQLACNQNSLIVTYNDTYEQLSRNITPSKSTV</sequence>
<accession>A0ABW9YEA2</accession>
<protein>
    <submittedName>
        <fullName evidence="2">Uncharacterized protein</fullName>
    </submittedName>
</protein>
<name>A0ABW9YEA2_9GAMM</name>
<evidence type="ECO:0000313" key="3">
    <source>
        <dbReference type="Proteomes" id="UP000738517"/>
    </source>
</evidence>
<dbReference type="EMBL" id="RSEJ01000003">
    <property type="protein sequence ID" value="NBI51760.1"/>
    <property type="molecule type" value="Genomic_DNA"/>
</dbReference>
<dbReference type="Proteomes" id="UP000738517">
    <property type="component" value="Unassembled WGS sequence"/>
</dbReference>
<gene>
    <name evidence="2" type="ORF">EIZ48_04100</name>
</gene>
<organism evidence="2 3">
    <name type="scientific">Photobacterium alginatilyticum</name>
    <dbReference type="NCBI Taxonomy" id="1775171"/>
    <lineage>
        <taxon>Bacteria</taxon>
        <taxon>Pseudomonadati</taxon>
        <taxon>Pseudomonadota</taxon>
        <taxon>Gammaproteobacteria</taxon>
        <taxon>Vibrionales</taxon>
        <taxon>Vibrionaceae</taxon>
        <taxon>Photobacterium</taxon>
    </lineage>
</organism>
<dbReference type="RefSeq" id="WP_160648834.1">
    <property type="nucleotide sequence ID" value="NZ_RSEJ01000003.1"/>
</dbReference>
<keyword evidence="3" id="KW-1185">Reference proteome</keyword>
<keyword evidence="1" id="KW-1133">Transmembrane helix</keyword>
<proteinExistence type="predicted"/>
<keyword evidence="1" id="KW-0812">Transmembrane</keyword>
<evidence type="ECO:0000313" key="2">
    <source>
        <dbReference type="EMBL" id="NBI51760.1"/>
    </source>
</evidence>
<comment type="caution">
    <text evidence="2">The sequence shown here is derived from an EMBL/GenBank/DDBJ whole genome shotgun (WGS) entry which is preliminary data.</text>
</comment>